<dbReference type="EMBL" id="AJWZ01003239">
    <property type="protein sequence ID" value="EKC68768.1"/>
    <property type="molecule type" value="Genomic_DNA"/>
</dbReference>
<comment type="caution">
    <text evidence="2">The sequence shown here is derived from an EMBL/GenBank/DDBJ whole genome shotgun (WGS) entry which is preliminary data.</text>
</comment>
<evidence type="ECO:0000259" key="1">
    <source>
        <dbReference type="SMART" id="SM01360"/>
    </source>
</evidence>
<dbReference type="InterPro" id="IPR001599">
    <property type="entry name" value="Macroglobln_a2"/>
</dbReference>
<accession>K1TG68</accession>
<sequence>MEEEQALVEGAAKAEMDKAPGVAVRENLNETAFFYPRLMADTSGVVTLRFTLPESLTTWKFMALAHTKDMMAGLLTDEVVAAKEVMAQLSLPRFVRMGDRVTLSATLFNLTEKTLEGKATMEVFDPATGEGLWKETVKVEM</sequence>
<dbReference type="Pfam" id="PF00207">
    <property type="entry name" value="A2M"/>
    <property type="match status" value="1"/>
</dbReference>
<reference evidence="2" key="1">
    <citation type="journal article" date="2013" name="Environ. Microbiol.">
        <title>Microbiota from the distal guts of lean and obese adolescents exhibit partial functional redundancy besides clear differences in community structure.</title>
        <authorList>
            <person name="Ferrer M."/>
            <person name="Ruiz A."/>
            <person name="Lanza F."/>
            <person name="Haange S.B."/>
            <person name="Oberbach A."/>
            <person name="Till H."/>
            <person name="Bargiela R."/>
            <person name="Campoy C."/>
            <person name="Segura M.T."/>
            <person name="Richter M."/>
            <person name="von Bergen M."/>
            <person name="Seifert J."/>
            <person name="Suarez A."/>
        </authorList>
    </citation>
    <scope>NUCLEOTIDE SEQUENCE</scope>
</reference>
<dbReference type="SMART" id="SM01360">
    <property type="entry name" value="A2M"/>
    <property type="match status" value="1"/>
</dbReference>
<feature type="domain" description="Alpha-2-macroglobulin" evidence="1">
    <location>
        <begin position="31"/>
        <end position="121"/>
    </location>
</feature>
<feature type="non-terminal residue" evidence="2">
    <location>
        <position position="141"/>
    </location>
</feature>
<proteinExistence type="predicted"/>
<dbReference type="PANTHER" id="PTHR40094:SF1">
    <property type="entry name" value="UBIQUITIN DOMAIN-CONTAINING PROTEIN"/>
    <property type="match status" value="1"/>
</dbReference>
<organism evidence="2">
    <name type="scientific">human gut metagenome</name>
    <dbReference type="NCBI Taxonomy" id="408170"/>
    <lineage>
        <taxon>unclassified sequences</taxon>
        <taxon>metagenomes</taxon>
        <taxon>organismal metagenomes</taxon>
    </lineage>
</organism>
<protein>
    <submittedName>
        <fullName evidence="2">Alpha-2-macroglobulin family protein</fullName>
    </submittedName>
</protein>
<dbReference type="PANTHER" id="PTHR40094">
    <property type="entry name" value="ALPHA-2-MACROGLOBULIN HOMOLOG"/>
    <property type="match status" value="1"/>
</dbReference>
<dbReference type="GO" id="GO:0004866">
    <property type="term" value="F:endopeptidase inhibitor activity"/>
    <property type="evidence" value="ECO:0007669"/>
    <property type="project" value="InterPro"/>
</dbReference>
<dbReference type="InterPro" id="IPR051802">
    <property type="entry name" value="YfhM-like"/>
</dbReference>
<evidence type="ECO:0000313" key="2">
    <source>
        <dbReference type="EMBL" id="EKC68768.1"/>
    </source>
</evidence>
<dbReference type="AlphaFoldDB" id="K1TG68"/>
<gene>
    <name evidence="2" type="ORF">OBE_04762</name>
</gene>
<name>K1TG68_9ZZZZ</name>